<comment type="caution">
    <text evidence="1">The sequence shown here is derived from an EMBL/GenBank/DDBJ whole genome shotgun (WGS) entry which is preliminary data.</text>
</comment>
<dbReference type="RefSeq" id="WP_143668004.1">
    <property type="nucleotide sequence ID" value="NZ_MUBM01000027.1"/>
</dbReference>
<keyword evidence="2" id="KW-1185">Reference proteome</keyword>
<gene>
    <name evidence="1" type="ORF">ABT317_20570</name>
</gene>
<dbReference type="Proteomes" id="UP001458415">
    <property type="component" value="Unassembled WGS sequence"/>
</dbReference>
<reference evidence="1 2" key="1">
    <citation type="submission" date="2024-06" db="EMBL/GenBank/DDBJ databases">
        <title>The Natural Products Discovery Center: Release of the First 8490 Sequenced Strains for Exploring Actinobacteria Biosynthetic Diversity.</title>
        <authorList>
            <person name="Kalkreuter E."/>
            <person name="Kautsar S.A."/>
            <person name="Yang D."/>
            <person name="Bader C.D."/>
            <person name="Teijaro C.N."/>
            <person name="Fluegel L."/>
            <person name="Davis C.M."/>
            <person name="Simpson J.R."/>
            <person name="Lauterbach L."/>
            <person name="Steele A.D."/>
            <person name="Gui C."/>
            <person name="Meng S."/>
            <person name="Li G."/>
            <person name="Viehrig K."/>
            <person name="Ye F."/>
            <person name="Su P."/>
            <person name="Kiefer A.F."/>
            <person name="Nichols A."/>
            <person name="Cepeda A.J."/>
            <person name="Yan W."/>
            <person name="Fan B."/>
            <person name="Jiang Y."/>
            <person name="Adhikari A."/>
            <person name="Zheng C.-J."/>
            <person name="Schuster L."/>
            <person name="Cowan T.M."/>
            <person name="Smanski M.J."/>
            <person name="Chevrette M.G."/>
            <person name="De Carvalho L.P.S."/>
            <person name="Shen B."/>
        </authorList>
    </citation>
    <scope>NUCLEOTIDE SEQUENCE [LARGE SCALE GENOMIC DNA]</scope>
    <source>
        <strain evidence="1 2">NPDC000634</strain>
    </source>
</reference>
<proteinExistence type="predicted"/>
<evidence type="ECO:0000313" key="1">
    <source>
        <dbReference type="EMBL" id="MER6979316.1"/>
    </source>
</evidence>
<sequence>MGTRADTTRRGFTARDITHRELGPVVELTALGPDREDRHRAIAAVLYTHYPRYTATDQGTSLLACRTTGVAGLSSTTARVTSPAVGPRLCTPTPPRCWRGFPYPSRRDLSW</sequence>
<evidence type="ECO:0000313" key="2">
    <source>
        <dbReference type="Proteomes" id="UP001458415"/>
    </source>
</evidence>
<organism evidence="1 2">
    <name type="scientific">Streptomyces carpinensis</name>
    <dbReference type="NCBI Taxonomy" id="66369"/>
    <lineage>
        <taxon>Bacteria</taxon>
        <taxon>Bacillati</taxon>
        <taxon>Actinomycetota</taxon>
        <taxon>Actinomycetes</taxon>
        <taxon>Kitasatosporales</taxon>
        <taxon>Streptomycetaceae</taxon>
        <taxon>Streptomyces</taxon>
    </lineage>
</organism>
<dbReference type="EMBL" id="JBEPCU010000351">
    <property type="protein sequence ID" value="MER6979316.1"/>
    <property type="molecule type" value="Genomic_DNA"/>
</dbReference>
<name>A0ABV1W571_9ACTN</name>
<accession>A0ABV1W571</accession>
<protein>
    <submittedName>
        <fullName evidence="1">Uncharacterized protein</fullName>
    </submittedName>
</protein>